<sequence>MSLTVKAFLEKKENVDGEIRRFQIPADVSSSYAYLSKKVADIFPGLRDGHFSLYWKDPDGDQVLFSTDEELMEALGFVTDSLFRVYVKPSESSSQRGAGPQDDTSEEIHPGVVCDGCESGVCGIRYKCLVCPDYDLCASCESKGVHNEHNMMKITKPRQDGAQFWGPPMGLFAICPSSPLPSVDEERWHNKNAPGCDENDKDDSPDDETTADEEYLKSVGNSVAQMLDPFGIDVHVDVEHGGKRMCRGRSQGRGRGRGRCQGAGHMRFNSCPAGMAEDGSPKRKTPAKGQESPEKPKSPIPQMGSADKPIDLEKAPQEKTGDKVNDVTMVTEEEVITEEITNKTEQMVLTDDMQQQQQQQQFEGMIREVETEVKEPVRVDVQNPSPRDTTMDNSWTMLTVAPTPGQTVTPPTTQPPVTSCPAPPTVPYPGASQMGAPQNVQIQVPPQVVYPPSNPRVAESLKQMLAMGFSNDGGWLTNLLESKNGDIIQVLDSIKPQPGRTRETSGGYMA</sequence>
<comment type="subcellular location">
    <subcellularLocation>
        <location evidence="2">Cytoplasm</location>
    </subcellularLocation>
    <subcellularLocation>
        <location evidence="1">Nucleus</location>
    </subcellularLocation>
</comment>
<dbReference type="SMART" id="SM00291">
    <property type="entry name" value="ZnF_ZZ"/>
    <property type="match status" value="1"/>
</dbReference>
<keyword evidence="4" id="KW-0479">Metal-binding</keyword>
<keyword evidence="13" id="KW-1185">Reference proteome</keyword>
<evidence type="ECO:0000256" key="8">
    <source>
        <dbReference type="PROSITE-ProRule" id="PRU00228"/>
    </source>
</evidence>
<evidence type="ECO:0000313" key="13">
    <source>
        <dbReference type="Proteomes" id="UP001164746"/>
    </source>
</evidence>
<dbReference type="InterPro" id="IPR000270">
    <property type="entry name" value="PB1_dom"/>
</dbReference>
<dbReference type="Gene3D" id="3.10.20.90">
    <property type="entry name" value="Phosphatidylinositol 3-kinase Catalytic Subunit, Chain A, domain 1"/>
    <property type="match status" value="1"/>
</dbReference>
<keyword evidence="6" id="KW-0862">Zinc</keyword>
<dbReference type="CDD" id="cd02340">
    <property type="entry name" value="ZZ_NBR1_like"/>
    <property type="match status" value="1"/>
</dbReference>
<proteinExistence type="predicted"/>
<dbReference type="EMBL" id="CP111014">
    <property type="protein sequence ID" value="WAQ99093.1"/>
    <property type="molecule type" value="Genomic_DNA"/>
</dbReference>
<evidence type="ECO:0000256" key="6">
    <source>
        <dbReference type="ARBA" id="ARBA00022833"/>
    </source>
</evidence>
<dbReference type="InterPro" id="IPR033741">
    <property type="entry name" value="SQSTM_UBA"/>
</dbReference>
<dbReference type="InterPro" id="IPR000433">
    <property type="entry name" value="Znf_ZZ"/>
</dbReference>
<keyword evidence="7" id="KW-0539">Nucleus</keyword>
<dbReference type="SMART" id="SM00666">
    <property type="entry name" value="PB1"/>
    <property type="match status" value="1"/>
</dbReference>
<feature type="region of interest" description="Disordered" evidence="9">
    <location>
        <begin position="183"/>
        <end position="212"/>
    </location>
</feature>
<dbReference type="Pfam" id="PF00564">
    <property type="entry name" value="PB1"/>
    <property type="match status" value="1"/>
</dbReference>
<evidence type="ECO:0000256" key="7">
    <source>
        <dbReference type="ARBA" id="ARBA00023242"/>
    </source>
</evidence>
<dbReference type="SUPFAM" id="SSF57850">
    <property type="entry name" value="RING/U-box"/>
    <property type="match status" value="1"/>
</dbReference>
<evidence type="ECO:0000256" key="3">
    <source>
        <dbReference type="ARBA" id="ARBA00022490"/>
    </source>
</evidence>
<dbReference type="Gene3D" id="3.30.60.90">
    <property type="match status" value="1"/>
</dbReference>
<dbReference type="Proteomes" id="UP001164746">
    <property type="component" value="Chromosome 3"/>
</dbReference>
<dbReference type="CDD" id="cd14320">
    <property type="entry name" value="UBA_SQSTM"/>
    <property type="match status" value="1"/>
</dbReference>
<keyword evidence="5 8" id="KW-0863">Zinc-finger</keyword>
<feature type="compositionally biased region" description="Basic residues" evidence="9">
    <location>
        <begin position="244"/>
        <end position="258"/>
    </location>
</feature>
<evidence type="ECO:0000256" key="4">
    <source>
        <dbReference type="ARBA" id="ARBA00022723"/>
    </source>
</evidence>
<dbReference type="SUPFAM" id="SSF54277">
    <property type="entry name" value="CAD &amp; PB1 domains"/>
    <property type="match status" value="1"/>
</dbReference>
<dbReference type="PANTHER" id="PTHR15090:SF0">
    <property type="entry name" value="SEQUESTOSOME-1"/>
    <property type="match status" value="1"/>
</dbReference>
<evidence type="ECO:0000313" key="12">
    <source>
        <dbReference type="EMBL" id="WAQ99093.1"/>
    </source>
</evidence>
<dbReference type="Pfam" id="PF00569">
    <property type="entry name" value="ZZ"/>
    <property type="match status" value="1"/>
</dbReference>
<feature type="compositionally biased region" description="Acidic residues" evidence="9">
    <location>
        <begin position="197"/>
        <end position="212"/>
    </location>
</feature>
<protein>
    <submittedName>
        <fullName evidence="12">SQSTM-like protein</fullName>
    </submittedName>
</protein>
<dbReference type="Gene3D" id="1.10.8.10">
    <property type="entry name" value="DNA helicase RuvA subunit, C-terminal domain"/>
    <property type="match status" value="1"/>
</dbReference>
<dbReference type="PANTHER" id="PTHR15090">
    <property type="entry name" value="SEQUESTOSOME 1-RELATED"/>
    <property type="match status" value="1"/>
</dbReference>
<evidence type="ECO:0000256" key="9">
    <source>
        <dbReference type="SAM" id="MobiDB-lite"/>
    </source>
</evidence>
<reference evidence="12" key="1">
    <citation type="submission" date="2022-11" db="EMBL/GenBank/DDBJ databases">
        <title>Centuries of genome instability and evolution in soft-shell clam transmissible cancer (bioRxiv).</title>
        <authorList>
            <person name="Hart S.F.M."/>
            <person name="Yonemitsu M.A."/>
            <person name="Giersch R.M."/>
            <person name="Beal B.F."/>
            <person name="Arriagada G."/>
            <person name="Davis B.W."/>
            <person name="Ostrander E.A."/>
            <person name="Goff S.P."/>
            <person name="Metzger M.J."/>
        </authorList>
    </citation>
    <scope>NUCLEOTIDE SEQUENCE</scope>
    <source>
        <strain evidence="12">MELC-2E11</strain>
        <tissue evidence="12">Siphon/mantle</tissue>
    </source>
</reference>
<dbReference type="InterPro" id="IPR009060">
    <property type="entry name" value="UBA-like_sf"/>
</dbReference>
<dbReference type="PROSITE" id="PS50135">
    <property type="entry name" value="ZF_ZZ_2"/>
    <property type="match status" value="1"/>
</dbReference>
<dbReference type="Pfam" id="PF16577">
    <property type="entry name" value="UBA_5"/>
    <property type="match status" value="1"/>
</dbReference>
<evidence type="ECO:0000256" key="2">
    <source>
        <dbReference type="ARBA" id="ARBA00004496"/>
    </source>
</evidence>
<feature type="domain" description="PB1" evidence="11">
    <location>
        <begin position="2"/>
        <end position="90"/>
    </location>
</feature>
<dbReference type="InterPro" id="IPR053793">
    <property type="entry name" value="PB1-like"/>
</dbReference>
<organism evidence="12 13">
    <name type="scientific">Mya arenaria</name>
    <name type="common">Soft-shell clam</name>
    <dbReference type="NCBI Taxonomy" id="6604"/>
    <lineage>
        <taxon>Eukaryota</taxon>
        <taxon>Metazoa</taxon>
        <taxon>Spiralia</taxon>
        <taxon>Lophotrochozoa</taxon>
        <taxon>Mollusca</taxon>
        <taxon>Bivalvia</taxon>
        <taxon>Autobranchia</taxon>
        <taxon>Heteroconchia</taxon>
        <taxon>Euheterodonta</taxon>
        <taxon>Imparidentia</taxon>
        <taxon>Neoheterodontei</taxon>
        <taxon>Myida</taxon>
        <taxon>Myoidea</taxon>
        <taxon>Myidae</taxon>
        <taxon>Mya</taxon>
    </lineage>
</organism>
<dbReference type="SUPFAM" id="SSF46934">
    <property type="entry name" value="UBA-like"/>
    <property type="match status" value="1"/>
</dbReference>
<dbReference type="InterPro" id="IPR043145">
    <property type="entry name" value="Znf_ZZ_sf"/>
</dbReference>
<dbReference type="PROSITE" id="PS51745">
    <property type="entry name" value="PB1"/>
    <property type="match status" value="1"/>
</dbReference>
<feature type="domain" description="ZZ-type" evidence="10">
    <location>
        <begin position="109"/>
        <end position="159"/>
    </location>
</feature>
<evidence type="ECO:0000259" key="10">
    <source>
        <dbReference type="PROSITE" id="PS50135"/>
    </source>
</evidence>
<name>A0ABY7DPQ8_MYAAR</name>
<accession>A0ABY7DPQ8</accession>
<dbReference type="InterPro" id="IPR052260">
    <property type="entry name" value="Autophagy_Rcpt_SigReg"/>
</dbReference>
<evidence type="ECO:0000256" key="1">
    <source>
        <dbReference type="ARBA" id="ARBA00004123"/>
    </source>
</evidence>
<dbReference type="PROSITE" id="PS01357">
    <property type="entry name" value="ZF_ZZ_1"/>
    <property type="match status" value="1"/>
</dbReference>
<feature type="compositionally biased region" description="Basic and acidic residues" evidence="9">
    <location>
        <begin position="308"/>
        <end position="322"/>
    </location>
</feature>
<keyword evidence="3" id="KW-0963">Cytoplasm</keyword>
<evidence type="ECO:0000259" key="11">
    <source>
        <dbReference type="PROSITE" id="PS51745"/>
    </source>
</evidence>
<gene>
    <name evidence="12" type="ORF">MAR_023466</name>
</gene>
<evidence type="ECO:0000256" key="5">
    <source>
        <dbReference type="ARBA" id="ARBA00022771"/>
    </source>
</evidence>
<feature type="region of interest" description="Disordered" evidence="9">
    <location>
        <begin position="244"/>
        <end position="322"/>
    </location>
</feature>